<gene>
    <name evidence="1" type="ORF">MW290_09245</name>
</gene>
<sequence>MTRLIDCILPTWALLCLFLLSGCTSVAPYRNHFSTAEEEATLSAPCVKVERDASGVEREVELRAQIATERLPCYKQSIEVTKEYRLFFVEFDEQGRYHDRRQMEQLFEYLKKVRVESTRSKADCPGSGAGVGTGLSIVTFVHGWRHNARYDDEHLNLARKVLRYTYQGEQSKPHYNPADCPRDVVGIFVGWRGLSTTVTDAPRGALRSILEPWEWMSVWDRKNTAQNVAVGSVRELLGTIRAYQQTRNEDEKTRCAFKELVNAPVQAGAVHSEVFQCLAVRHLIVGHSYGALIVHNAVSQQLVESVTRGRFEVPNDVTCQVVPGDPSSGRALVQGYADLIILLNPAVEGARYEPLYEAIAQRAGRDQGADGFCPNQKPVMVVLTSLNDFATRQAFRAVRFVGTFFESNSPYNDRLTAEERAYIAAEEGRSSLRTLGHNPRYNTHELLGWKEYLAQQSHDARFLRDLDDEESQRQATARLTGIPVRSVQAQVEFERMRASSLQALTVRAEHAASIRANCPAGKDSPPRWQMFCPSSDVLSARDQDTRVNGAMVDSNLAHRLPRRGGSRLAESGWSMGFLGGSVLSHLPYYMPDYNEPAHAVLLEKQQVPEYHSARTPIWNVIVRDDKIMDGHGDIAGSTLVDLLAQLYRSVTLSSFDKTVLERLIALSECQLKQCSAATSND</sequence>
<accession>A0ABY4S0S0</accession>
<protein>
    <submittedName>
        <fullName evidence="1">Uncharacterized protein</fullName>
    </submittedName>
</protein>
<dbReference type="Proteomes" id="UP001056201">
    <property type="component" value="Chromosome 1"/>
</dbReference>
<organism evidence="1 2">
    <name type="scientific">Aquincola tertiaricarbonis</name>
    <dbReference type="NCBI Taxonomy" id="391953"/>
    <lineage>
        <taxon>Bacteria</taxon>
        <taxon>Pseudomonadati</taxon>
        <taxon>Pseudomonadota</taxon>
        <taxon>Betaproteobacteria</taxon>
        <taxon>Burkholderiales</taxon>
        <taxon>Sphaerotilaceae</taxon>
        <taxon>Aquincola</taxon>
    </lineage>
</organism>
<name>A0ABY4S0S0_AQUTE</name>
<proteinExistence type="predicted"/>
<reference evidence="1" key="1">
    <citation type="submission" date="2022-05" db="EMBL/GenBank/DDBJ databases">
        <title>An RpoN-dependent PEP-CTERM gene is involved in floc formation of an Aquincola tertiaricarbonis strain.</title>
        <authorList>
            <person name="Qiu D."/>
            <person name="Xia M."/>
        </authorList>
    </citation>
    <scope>NUCLEOTIDE SEQUENCE</scope>
    <source>
        <strain evidence="1">RN12</strain>
    </source>
</reference>
<dbReference type="EMBL" id="CP097635">
    <property type="protein sequence ID" value="URI06115.1"/>
    <property type="molecule type" value="Genomic_DNA"/>
</dbReference>
<dbReference type="RefSeq" id="WP_250194380.1">
    <property type="nucleotide sequence ID" value="NZ_CP097635.1"/>
</dbReference>
<evidence type="ECO:0000313" key="2">
    <source>
        <dbReference type="Proteomes" id="UP001056201"/>
    </source>
</evidence>
<dbReference type="PROSITE" id="PS51257">
    <property type="entry name" value="PROKAR_LIPOPROTEIN"/>
    <property type="match status" value="1"/>
</dbReference>
<keyword evidence="2" id="KW-1185">Reference proteome</keyword>
<evidence type="ECO:0000313" key="1">
    <source>
        <dbReference type="EMBL" id="URI06115.1"/>
    </source>
</evidence>